<sequence length="87" mass="9597">MEATQDNVYIPDTSVVLHDVNAELKTSWICRHSEQLATTFALPMKCCFTSKGMLASGTEVVAHPVTKFLTYRIASVVGTELTLCVYL</sequence>
<accession>A0A978VFH7</accession>
<organism evidence="1 2">
    <name type="scientific">Ziziphus jujuba var. spinosa</name>
    <dbReference type="NCBI Taxonomy" id="714518"/>
    <lineage>
        <taxon>Eukaryota</taxon>
        <taxon>Viridiplantae</taxon>
        <taxon>Streptophyta</taxon>
        <taxon>Embryophyta</taxon>
        <taxon>Tracheophyta</taxon>
        <taxon>Spermatophyta</taxon>
        <taxon>Magnoliopsida</taxon>
        <taxon>eudicotyledons</taxon>
        <taxon>Gunneridae</taxon>
        <taxon>Pentapetalae</taxon>
        <taxon>rosids</taxon>
        <taxon>fabids</taxon>
        <taxon>Rosales</taxon>
        <taxon>Rhamnaceae</taxon>
        <taxon>Paliureae</taxon>
        <taxon>Ziziphus</taxon>
    </lineage>
</organism>
<dbReference type="Proteomes" id="UP000813462">
    <property type="component" value="Unassembled WGS sequence"/>
</dbReference>
<proteinExistence type="predicted"/>
<reference evidence="1" key="1">
    <citation type="journal article" date="2021" name="Front. Plant Sci.">
        <title>Chromosome-Scale Genome Assembly for Chinese Sour Jujube and Insights Into Its Genome Evolution and Domestication Signature.</title>
        <authorList>
            <person name="Shen L.-Y."/>
            <person name="Luo H."/>
            <person name="Wang X.-L."/>
            <person name="Wang X.-M."/>
            <person name="Qiu X.-J."/>
            <person name="Liu H."/>
            <person name="Zhou S.-S."/>
            <person name="Jia K.-H."/>
            <person name="Nie S."/>
            <person name="Bao Y.-T."/>
            <person name="Zhang R.-G."/>
            <person name="Yun Q.-Z."/>
            <person name="Chai Y.-H."/>
            <person name="Lu J.-Y."/>
            <person name="Li Y."/>
            <person name="Zhao S.-W."/>
            <person name="Mao J.-F."/>
            <person name="Jia S.-G."/>
            <person name="Mao Y.-M."/>
        </authorList>
    </citation>
    <scope>NUCLEOTIDE SEQUENCE</scope>
    <source>
        <strain evidence="1">AT0</strain>
        <tissue evidence="1">Leaf</tissue>
    </source>
</reference>
<dbReference type="AlphaFoldDB" id="A0A978VFH7"/>
<evidence type="ECO:0000313" key="2">
    <source>
        <dbReference type="Proteomes" id="UP000813462"/>
    </source>
</evidence>
<name>A0A978VFH7_ZIZJJ</name>
<gene>
    <name evidence="1" type="ORF">FEM48_Zijuj05G0150200</name>
</gene>
<evidence type="ECO:0000313" key="1">
    <source>
        <dbReference type="EMBL" id="KAH7529116.1"/>
    </source>
</evidence>
<protein>
    <submittedName>
        <fullName evidence="1">Uncharacterized protein</fullName>
    </submittedName>
</protein>
<dbReference type="EMBL" id="JAEACU010000005">
    <property type="protein sequence ID" value="KAH7529116.1"/>
    <property type="molecule type" value="Genomic_DNA"/>
</dbReference>
<comment type="caution">
    <text evidence="1">The sequence shown here is derived from an EMBL/GenBank/DDBJ whole genome shotgun (WGS) entry which is preliminary data.</text>
</comment>